<evidence type="ECO:0000313" key="2">
    <source>
        <dbReference type="Proteomes" id="UP000608890"/>
    </source>
</evidence>
<reference evidence="1" key="1">
    <citation type="journal article" date="2014" name="Int. J. Syst. Evol. Microbiol.">
        <title>Complete genome sequence of Corynebacterium casei LMG S-19264T (=DSM 44701T), isolated from a smear-ripened cheese.</title>
        <authorList>
            <consortium name="US DOE Joint Genome Institute (JGI-PGF)"/>
            <person name="Walter F."/>
            <person name="Albersmeier A."/>
            <person name="Kalinowski J."/>
            <person name="Ruckert C."/>
        </authorList>
    </citation>
    <scope>NUCLEOTIDE SEQUENCE</scope>
    <source>
        <strain evidence="1">CGMCC 4.7312</strain>
    </source>
</reference>
<evidence type="ECO:0000313" key="1">
    <source>
        <dbReference type="EMBL" id="GGM26852.1"/>
    </source>
</evidence>
<gene>
    <name evidence="1" type="ORF">GCM10011608_09530</name>
</gene>
<dbReference type="RefSeq" id="WP_189041000.1">
    <property type="nucleotide sequence ID" value="NZ_BMNB01000003.1"/>
</dbReference>
<keyword evidence="2" id="KW-1185">Reference proteome</keyword>
<sequence length="70" mass="7393">MGGRHMLMHVIQHPDGSVTTRQWTPLAAAHVDVVVGVLGEPSRVTYLPAEARERLGPVVDAATVVVDGAP</sequence>
<dbReference type="EMBL" id="BMNB01000003">
    <property type="protein sequence ID" value="GGM26852.1"/>
    <property type="molecule type" value="Genomic_DNA"/>
</dbReference>
<name>A0A917TLV3_9ACTN</name>
<reference evidence="1" key="2">
    <citation type="submission" date="2020-09" db="EMBL/GenBank/DDBJ databases">
        <authorList>
            <person name="Sun Q."/>
            <person name="Zhou Y."/>
        </authorList>
    </citation>
    <scope>NUCLEOTIDE SEQUENCE</scope>
    <source>
        <strain evidence="1">CGMCC 4.7312</strain>
    </source>
</reference>
<protein>
    <submittedName>
        <fullName evidence="1">Uncharacterized protein</fullName>
    </submittedName>
</protein>
<accession>A0A917TLV3</accession>
<proteinExistence type="predicted"/>
<organism evidence="1 2">
    <name type="scientific">Micromonospora sonchi</name>
    <dbReference type="NCBI Taxonomy" id="1763543"/>
    <lineage>
        <taxon>Bacteria</taxon>
        <taxon>Bacillati</taxon>
        <taxon>Actinomycetota</taxon>
        <taxon>Actinomycetes</taxon>
        <taxon>Micromonosporales</taxon>
        <taxon>Micromonosporaceae</taxon>
        <taxon>Micromonospora</taxon>
    </lineage>
</organism>
<comment type="caution">
    <text evidence="1">The sequence shown here is derived from an EMBL/GenBank/DDBJ whole genome shotgun (WGS) entry which is preliminary data.</text>
</comment>
<dbReference type="Proteomes" id="UP000608890">
    <property type="component" value="Unassembled WGS sequence"/>
</dbReference>
<dbReference type="AlphaFoldDB" id="A0A917TLV3"/>